<feature type="compositionally biased region" description="Polar residues" evidence="2">
    <location>
        <begin position="739"/>
        <end position="753"/>
    </location>
</feature>
<dbReference type="AlphaFoldDB" id="A0A6A5ZFX6"/>
<keyword evidence="4" id="KW-1185">Reference proteome</keyword>
<proteinExistence type="predicted"/>
<reference evidence="3" key="1">
    <citation type="journal article" date="2020" name="Stud. Mycol.">
        <title>101 Dothideomycetes genomes: a test case for predicting lifestyles and emergence of pathogens.</title>
        <authorList>
            <person name="Haridas S."/>
            <person name="Albert R."/>
            <person name="Binder M."/>
            <person name="Bloem J."/>
            <person name="Labutti K."/>
            <person name="Salamov A."/>
            <person name="Andreopoulos B."/>
            <person name="Baker S."/>
            <person name="Barry K."/>
            <person name="Bills G."/>
            <person name="Bluhm B."/>
            <person name="Cannon C."/>
            <person name="Castanera R."/>
            <person name="Culley D."/>
            <person name="Daum C."/>
            <person name="Ezra D."/>
            <person name="Gonzalez J."/>
            <person name="Henrissat B."/>
            <person name="Kuo A."/>
            <person name="Liang C."/>
            <person name="Lipzen A."/>
            <person name="Lutzoni F."/>
            <person name="Magnuson J."/>
            <person name="Mondo S."/>
            <person name="Nolan M."/>
            <person name="Ohm R."/>
            <person name="Pangilinan J."/>
            <person name="Park H.-J."/>
            <person name="Ramirez L."/>
            <person name="Alfaro M."/>
            <person name="Sun H."/>
            <person name="Tritt A."/>
            <person name="Yoshinaga Y."/>
            <person name="Zwiers L.-H."/>
            <person name="Turgeon B."/>
            <person name="Goodwin S."/>
            <person name="Spatafora J."/>
            <person name="Crous P."/>
            <person name="Grigoriev I."/>
        </authorList>
    </citation>
    <scope>NUCLEOTIDE SEQUENCE</scope>
    <source>
        <strain evidence="3">CBS 627.86</strain>
    </source>
</reference>
<feature type="compositionally biased region" description="Polar residues" evidence="2">
    <location>
        <begin position="665"/>
        <end position="678"/>
    </location>
</feature>
<feature type="compositionally biased region" description="Polar residues" evidence="2">
    <location>
        <begin position="708"/>
        <end position="718"/>
    </location>
</feature>
<feature type="region of interest" description="Disordered" evidence="2">
    <location>
        <begin position="653"/>
        <end position="753"/>
    </location>
</feature>
<feature type="region of interest" description="Disordered" evidence="2">
    <location>
        <begin position="274"/>
        <end position="347"/>
    </location>
</feature>
<accession>A0A6A5ZFX6</accession>
<name>A0A6A5ZFX6_9PLEO</name>
<gene>
    <name evidence="3" type="ORF">BDV96DRAFT_489107</name>
</gene>
<evidence type="ECO:0000313" key="4">
    <source>
        <dbReference type="Proteomes" id="UP000799770"/>
    </source>
</evidence>
<evidence type="ECO:0000256" key="1">
    <source>
        <dbReference type="SAM" id="Coils"/>
    </source>
</evidence>
<protein>
    <submittedName>
        <fullName evidence="3">Uncharacterized protein</fullName>
    </submittedName>
</protein>
<keyword evidence="1" id="KW-0175">Coiled coil</keyword>
<organism evidence="3 4">
    <name type="scientific">Lophiotrema nucula</name>
    <dbReference type="NCBI Taxonomy" id="690887"/>
    <lineage>
        <taxon>Eukaryota</taxon>
        <taxon>Fungi</taxon>
        <taxon>Dikarya</taxon>
        <taxon>Ascomycota</taxon>
        <taxon>Pezizomycotina</taxon>
        <taxon>Dothideomycetes</taxon>
        <taxon>Pleosporomycetidae</taxon>
        <taxon>Pleosporales</taxon>
        <taxon>Lophiotremataceae</taxon>
        <taxon>Lophiotrema</taxon>
    </lineage>
</organism>
<evidence type="ECO:0000256" key="2">
    <source>
        <dbReference type="SAM" id="MobiDB-lite"/>
    </source>
</evidence>
<feature type="coiled-coil region" evidence="1">
    <location>
        <begin position="160"/>
        <end position="194"/>
    </location>
</feature>
<dbReference type="Proteomes" id="UP000799770">
    <property type="component" value="Unassembled WGS sequence"/>
</dbReference>
<feature type="region of interest" description="Disordered" evidence="2">
    <location>
        <begin position="414"/>
        <end position="445"/>
    </location>
</feature>
<evidence type="ECO:0000313" key="3">
    <source>
        <dbReference type="EMBL" id="KAF2118004.1"/>
    </source>
</evidence>
<feature type="compositionally biased region" description="Polar residues" evidence="2">
    <location>
        <begin position="280"/>
        <end position="293"/>
    </location>
</feature>
<feature type="region of interest" description="Disordered" evidence="2">
    <location>
        <begin position="521"/>
        <end position="541"/>
    </location>
</feature>
<dbReference type="OrthoDB" id="5410764at2759"/>
<feature type="compositionally biased region" description="Pro residues" evidence="2">
    <location>
        <begin position="418"/>
        <end position="438"/>
    </location>
</feature>
<feature type="region of interest" description="Disordered" evidence="2">
    <location>
        <begin position="467"/>
        <end position="497"/>
    </location>
</feature>
<dbReference type="EMBL" id="ML977318">
    <property type="protein sequence ID" value="KAF2118004.1"/>
    <property type="molecule type" value="Genomic_DNA"/>
</dbReference>
<sequence length="798" mass="88383">MGTFTKAQPEDEGNSALDVIFACCICQATVSDIYDGNDESVQGLSDGINPKDRIVSRLWLTSCCHVMCNKHIEGGGPPFHPAGTRPRAPCPICAKEKGEKDPKELYSIRGFKKGEYDSAIPSVWFLAPPIKLDASGKEMEALRFQYVSLLRYGSKSSSDHKQTKILLGQAQSELKTLRQQQADDQAKIQTLQQENEQPRAMQPELQKFKARMPAIEYYLKLIPTLAEQNEKMRERLATVGFSLPLEPIAYDKEPYPFDANGNILAEYIGDNSMSAKRGASSHTAGRSAHTSGNAEEDEASSPQTRPRKRPRQASGQIGQNIHAIPRANGRGESRDLMPPPKKPLSRMRSIKKLIPSMRKRFSHGRSSPAVNINEASSADVQMYDATDGHWETVGEPVPFTSGGTDHEAPYMTGGLPTGHPPRPTLSPDPQIYRPPPQSIPRQHANLPSAPSYIRLMDDLAADTGFNLQLQDPRQTPHRYPQQAPRGEDQTDPQPAQTIDASNENEATVQKRWSLGHAFLHQSPNGVAEPTYQHPDPLRSNPASDSYQFPIARVREPAYEPSMAPVTPAPPRLHQSEARVESVVSPFFKSSNHNSQVYSRAGVAERGDSSIPSDAYRYQRPRMVGVPADYHEPRSLNGLSFFRSPLNQRNERIDYDSMYTRPEPAQRTQQHYPARNLNSRGFIKRPETGRSPWANDSADGSSFGGHRFYSQQAGQSQSAVPFPSFVRPSHSRAAPLPSAMPSSLATSRSPARTSRAQYDNLAHVGVRSSRASYGHVPGNTFVTPSRNLFSGASRRSVRR</sequence>